<dbReference type="Pfam" id="PF02698">
    <property type="entry name" value="DUF218"/>
    <property type="match status" value="1"/>
</dbReference>
<feature type="transmembrane region" description="Helical" evidence="1">
    <location>
        <begin position="325"/>
        <end position="342"/>
    </location>
</feature>
<sequence>MDVYLFLIAISLVLFFCSFVLHHVNPTSLFTGLAILLFILSVGLIFFATLLNHFERFTFWLIVPIAIFFLILAVFWLFILVIMVFVNTRAVLKRERFSIGNLLPLFSLIGFVVLELILFLLQHYYGDVRVVKMMLVFIHSTISYIILLFSLYTFTAVYYKWMPTFKKIDYILILGSGLIKDQVTPLLAGRIDAGMQFFKKQKVKPTIIVCGGKGADENISEAEAMKKYIVENYESDLPIYLENQSTTTEENIQFAEKVVQEQDQRDLKKANIAIATSTYHLLRAGKLAQQLGIRAFGIGGKTKLYYIPTAFIREFIGYIVLKKRTNILIVSFLLLFAIISNLF</sequence>
<keyword evidence="1" id="KW-0472">Membrane</keyword>
<gene>
    <name evidence="3" type="ORF">AAF454_06615</name>
</gene>
<evidence type="ECO:0000313" key="3">
    <source>
        <dbReference type="EMBL" id="MEL5988087.1"/>
    </source>
</evidence>
<feature type="transmembrane region" description="Helical" evidence="1">
    <location>
        <begin position="57"/>
        <end position="86"/>
    </location>
</feature>
<keyword evidence="1" id="KW-1133">Transmembrane helix</keyword>
<accession>A0ABU9LMJ8</accession>
<dbReference type="PANTHER" id="PTHR30336:SF4">
    <property type="entry name" value="ENVELOPE BIOGENESIS FACTOR ELYC"/>
    <property type="match status" value="1"/>
</dbReference>
<dbReference type="Proteomes" id="UP001398420">
    <property type="component" value="Unassembled WGS sequence"/>
</dbReference>
<protein>
    <submittedName>
        <fullName evidence="3">YdcF family protein</fullName>
    </submittedName>
</protein>
<evidence type="ECO:0000313" key="4">
    <source>
        <dbReference type="Proteomes" id="UP001398420"/>
    </source>
</evidence>
<dbReference type="Gene3D" id="3.40.50.620">
    <property type="entry name" value="HUPs"/>
    <property type="match status" value="1"/>
</dbReference>
<keyword evidence="1" id="KW-0812">Transmembrane</keyword>
<evidence type="ECO:0000259" key="2">
    <source>
        <dbReference type="Pfam" id="PF02698"/>
    </source>
</evidence>
<dbReference type="PANTHER" id="PTHR30336">
    <property type="entry name" value="INNER MEMBRANE PROTEIN, PROBABLE PERMEASE"/>
    <property type="match status" value="1"/>
</dbReference>
<evidence type="ECO:0000256" key="1">
    <source>
        <dbReference type="SAM" id="Phobius"/>
    </source>
</evidence>
<name>A0ABU9LMJ8_9BACL</name>
<dbReference type="InterPro" id="IPR051599">
    <property type="entry name" value="Cell_Envelope_Assoc"/>
</dbReference>
<dbReference type="CDD" id="cd06259">
    <property type="entry name" value="YdcF-like"/>
    <property type="match status" value="1"/>
</dbReference>
<organism evidence="3 4">
    <name type="scientific">Kurthia gibsonii</name>
    <dbReference type="NCBI Taxonomy" id="33946"/>
    <lineage>
        <taxon>Bacteria</taxon>
        <taxon>Bacillati</taxon>
        <taxon>Bacillota</taxon>
        <taxon>Bacilli</taxon>
        <taxon>Bacillales</taxon>
        <taxon>Caryophanaceae</taxon>
        <taxon>Kurthia</taxon>
    </lineage>
</organism>
<comment type="caution">
    <text evidence="3">The sequence shown here is derived from an EMBL/GenBank/DDBJ whole genome shotgun (WGS) entry which is preliminary data.</text>
</comment>
<dbReference type="EMBL" id="JBCEWA010000004">
    <property type="protein sequence ID" value="MEL5988087.1"/>
    <property type="molecule type" value="Genomic_DNA"/>
</dbReference>
<reference evidence="3 4" key="1">
    <citation type="submission" date="2024-04" db="EMBL/GenBank/DDBJ databases">
        <authorList>
            <person name="Wu Y.S."/>
            <person name="Zhang L."/>
        </authorList>
    </citation>
    <scope>NUCLEOTIDE SEQUENCE [LARGE SCALE GENOMIC DNA]</scope>
    <source>
        <strain evidence="3 4">KG-01</strain>
    </source>
</reference>
<feature type="domain" description="DUF218" evidence="2">
    <location>
        <begin position="169"/>
        <end position="317"/>
    </location>
</feature>
<feature type="transmembrane region" description="Helical" evidence="1">
    <location>
        <begin position="29"/>
        <end position="51"/>
    </location>
</feature>
<feature type="transmembrane region" description="Helical" evidence="1">
    <location>
        <begin position="6"/>
        <end position="22"/>
    </location>
</feature>
<feature type="transmembrane region" description="Helical" evidence="1">
    <location>
        <begin position="133"/>
        <end position="159"/>
    </location>
</feature>
<feature type="transmembrane region" description="Helical" evidence="1">
    <location>
        <begin position="98"/>
        <end position="121"/>
    </location>
</feature>
<dbReference type="InterPro" id="IPR003848">
    <property type="entry name" value="DUF218"/>
</dbReference>
<dbReference type="RefSeq" id="WP_087680627.1">
    <property type="nucleotide sequence ID" value="NZ_JBCEWA010000004.1"/>
</dbReference>
<dbReference type="InterPro" id="IPR014729">
    <property type="entry name" value="Rossmann-like_a/b/a_fold"/>
</dbReference>
<proteinExistence type="predicted"/>
<keyword evidence="4" id="KW-1185">Reference proteome</keyword>